<feature type="transmembrane region" description="Helical" evidence="5">
    <location>
        <begin position="114"/>
        <end position="135"/>
    </location>
</feature>
<evidence type="ECO:0000256" key="1">
    <source>
        <dbReference type="ARBA" id="ARBA00004651"/>
    </source>
</evidence>
<keyword evidence="2 5" id="KW-0812">Transmembrane</keyword>
<comment type="subcellular location">
    <subcellularLocation>
        <location evidence="1">Cell membrane</location>
        <topology evidence="1">Multi-pass membrane protein</topology>
    </subcellularLocation>
</comment>
<feature type="transmembrane region" description="Helical" evidence="5">
    <location>
        <begin position="277"/>
        <end position="301"/>
    </location>
</feature>
<proteinExistence type="predicted"/>
<keyword evidence="8" id="KW-1185">Reference proteome</keyword>
<feature type="transmembrane region" description="Helical" evidence="5">
    <location>
        <begin position="405"/>
        <end position="426"/>
    </location>
</feature>
<feature type="transmembrane region" description="Helical" evidence="5">
    <location>
        <begin position="313"/>
        <end position="335"/>
    </location>
</feature>
<feature type="transmembrane region" description="Helical" evidence="5">
    <location>
        <begin position="185"/>
        <end position="203"/>
    </location>
</feature>
<name>A0ABT9NS86_9ACTN</name>
<organism evidence="7 8">
    <name type="scientific">Nocardioides massiliensis</name>
    <dbReference type="NCBI Taxonomy" id="1325935"/>
    <lineage>
        <taxon>Bacteria</taxon>
        <taxon>Bacillati</taxon>
        <taxon>Actinomycetota</taxon>
        <taxon>Actinomycetes</taxon>
        <taxon>Propionibacteriales</taxon>
        <taxon>Nocardioidaceae</taxon>
        <taxon>Nocardioides</taxon>
    </lineage>
</organism>
<evidence type="ECO:0000256" key="5">
    <source>
        <dbReference type="SAM" id="Phobius"/>
    </source>
</evidence>
<dbReference type="EMBL" id="JAUSQM010000001">
    <property type="protein sequence ID" value="MDP9822695.1"/>
    <property type="molecule type" value="Genomic_DNA"/>
</dbReference>
<feature type="transmembrane region" description="Helical" evidence="5">
    <location>
        <begin position="58"/>
        <end position="76"/>
    </location>
</feature>
<dbReference type="InterPro" id="IPR020846">
    <property type="entry name" value="MFS_dom"/>
</dbReference>
<keyword evidence="3 5" id="KW-1133">Transmembrane helix</keyword>
<feature type="transmembrane region" description="Helical" evidence="5">
    <location>
        <begin position="432"/>
        <end position="453"/>
    </location>
</feature>
<gene>
    <name evidence="7" type="ORF">J2S59_002504</name>
</gene>
<dbReference type="PROSITE" id="PS50850">
    <property type="entry name" value="MFS"/>
    <property type="match status" value="1"/>
</dbReference>
<feature type="transmembrane region" description="Helical" evidence="5">
    <location>
        <begin position="88"/>
        <end position="108"/>
    </location>
</feature>
<dbReference type="PANTHER" id="PTHR23534">
    <property type="entry name" value="MFS PERMEASE"/>
    <property type="match status" value="1"/>
</dbReference>
<comment type="caution">
    <text evidence="7">The sequence shown here is derived from an EMBL/GenBank/DDBJ whole genome shotgun (WGS) entry which is preliminary data.</text>
</comment>
<protein>
    <submittedName>
        <fullName evidence="7">MFS family permease</fullName>
    </submittedName>
</protein>
<evidence type="ECO:0000256" key="4">
    <source>
        <dbReference type="ARBA" id="ARBA00023136"/>
    </source>
</evidence>
<dbReference type="InterPro" id="IPR036259">
    <property type="entry name" value="MFS_trans_sf"/>
</dbReference>
<evidence type="ECO:0000256" key="3">
    <source>
        <dbReference type="ARBA" id="ARBA00022989"/>
    </source>
</evidence>
<dbReference type="InterPro" id="IPR011701">
    <property type="entry name" value="MFS"/>
</dbReference>
<evidence type="ECO:0000313" key="7">
    <source>
        <dbReference type="EMBL" id="MDP9822695.1"/>
    </source>
</evidence>
<evidence type="ECO:0000256" key="2">
    <source>
        <dbReference type="ARBA" id="ARBA00022692"/>
    </source>
</evidence>
<dbReference type="PANTHER" id="PTHR23534:SF1">
    <property type="entry name" value="MAJOR FACILITATOR SUPERFAMILY PROTEIN"/>
    <property type="match status" value="1"/>
</dbReference>
<dbReference type="RefSeq" id="WP_306825174.1">
    <property type="nucleotide sequence ID" value="NZ_JAUSQM010000001.1"/>
</dbReference>
<dbReference type="Proteomes" id="UP001240447">
    <property type="component" value="Unassembled WGS sequence"/>
</dbReference>
<feature type="transmembrane region" description="Helical" evidence="5">
    <location>
        <begin position="342"/>
        <end position="363"/>
    </location>
</feature>
<accession>A0ABT9NS86</accession>
<feature type="transmembrane region" description="Helical" evidence="5">
    <location>
        <begin position="21"/>
        <end position="46"/>
    </location>
</feature>
<feature type="domain" description="Major facilitator superfamily (MFS) profile" evidence="6">
    <location>
        <begin position="21"/>
        <end position="456"/>
    </location>
</feature>
<dbReference type="Gene3D" id="1.20.1250.20">
    <property type="entry name" value="MFS general substrate transporter like domains"/>
    <property type="match status" value="1"/>
</dbReference>
<keyword evidence="4 5" id="KW-0472">Membrane</keyword>
<reference evidence="7 8" key="1">
    <citation type="submission" date="2023-07" db="EMBL/GenBank/DDBJ databases">
        <title>Sequencing the genomes of 1000 actinobacteria strains.</title>
        <authorList>
            <person name="Klenk H.-P."/>
        </authorList>
    </citation>
    <scope>NUCLEOTIDE SEQUENCE [LARGE SCALE GENOMIC DNA]</scope>
    <source>
        <strain evidence="7 8">GD13</strain>
    </source>
</reference>
<dbReference type="SUPFAM" id="SSF103473">
    <property type="entry name" value="MFS general substrate transporter"/>
    <property type="match status" value="1"/>
</dbReference>
<feature type="transmembrane region" description="Helical" evidence="5">
    <location>
        <begin position="369"/>
        <end position="393"/>
    </location>
</feature>
<sequence>MSAPRQQQAQHQMQHRVQRRTLATLVGGQAFGGVGITIGVATAALLAEEVSGSPELAGLVQTAQVLGAALAAYVLARVMGRSGRRPGLALGYVVGTLGAALCVVAGVVSSYPLLIAAAVLLGATTAANSQSRYAATDLATADQRARHLSIVVWATTIGAVAGPNLAGPAGDLAAAWDIPELTGPFVLGAVGMAVAALVILVGLRPDPLLLARDLARGGSAAAPAPAVVPPASDIVEPEREAALPDATATVGPTAEVGELARRPRRARGMAALRERPAVAAAVAGMALAHATMVAVMIMTPLHMDHGGAGLEVIGLVISIHVLGMYALSPLVGWAVDRLGAPLVLAGGAVVLLVSLVLAGLSAQGASVQITLGLLLLGVGWSCATVAASTLLTAETPLEVRTEVQGIADLVMGLTAAAAGALAGVIVGSFGFGLLNVFGAVLAAGVAVAAAVAARHTTRRPV</sequence>
<dbReference type="Pfam" id="PF07690">
    <property type="entry name" value="MFS_1"/>
    <property type="match status" value="1"/>
</dbReference>
<feature type="transmembrane region" description="Helical" evidence="5">
    <location>
        <begin position="147"/>
        <end position="165"/>
    </location>
</feature>
<evidence type="ECO:0000313" key="8">
    <source>
        <dbReference type="Proteomes" id="UP001240447"/>
    </source>
</evidence>
<evidence type="ECO:0000259" key="6">
    <source>
        <dbReference type="PROSITE" id="PS50850"/>
    </source>
</evidence>